<reference evidence="11 12" key="1">
    <citation type="submission" date="2020-05" db="EMBL/GenBank/DDBJ databases">
        <authorList>
            <person name="Niu N."/>
        </authorList>
    </citation>
    <scope>NUCLEOTIDE SEQUENCE [LARGE SCALE GENOMIC DNA]</scope>
    <source>
        <strain evidence="11 12">3340-03</strain>
    </source>
</reference>
<proteinExistence type="inferred from homology"/>
<protein>
    <recommendedName>
        <fullName evidence="7 9">Uroporphyrinogen-III synthase</fullName>
        <ecNumber evidence="3 9">4.2.1.75</ecNumber>
    </recommendedName>
</protein>
<dbReference type="GO" id="GO:0006780">
    <property type="term" value="P:uroporphyrinogen III biosynthetic process"/>
    <property type="evidence" value="ECO:0007669"/>
    <property type="project" value="UniProtKB-UniRule"/>
</dbReference>
<evidence type="ECO:0000256" key="8">
    <source>
        <dbReference type="ARBA" id="ARBA00048617"/>
    </source>
</evidence>
<dbReference type="Pfam" id="PF02602">
    <property type="entry name" value="HEM4"/>
    <property type="match status" value="1"/>
</dbReference>
<organism evidence="11 12">
    <name type="scientific">Pelistega suis</name>
    <dbReference type="NCBI Taxonomy" id="1631957"/>
    <lineage>
        <taxon>Bacteria</taxon>
        <taxon>Pseudomonadati</taxon>
        <taxon>Pseudomonadota</taxon>
        <taxon>Betaproteobacteria</taxon>
        <taxon>Burkholderiales</taxon>
        <taxon>Alcaligenaceae</taxon>
        <taxon>Pelistega</taxon>
    </lineage>
</organism>
<evidence type="ECO:0000256" key="1">
    <source>
        <dbReference type="ARBA" id="ARBA00004772"/>
    </source>
</evidence>
<sequence>MTRPKAKNDDLAFSLQSAIAKEHFSSDVQVVSLPALTIRPYAWQELSIAAQNDFQSLSQFDAVFCVSPIAIEQFFTLVEQQSLILPENMLFLCVGTGSQSQLEQRGIAQSRIVVAQQGNDSEALLAALSEQPLALKKLLIIRADTGRDWFKEQLQAQGIEVYTHAIYRRESVILNAEQKHFFTYLNANTTFQWLFTSSESVQALIPSLYNLGIFNHLFCDEQSQGRAEKIGHQFWVIHPRIGQTIVHVFEKLFSKNTEKMHLTISMVGAENQQIQEAMLKHIHNMG</sequence>
<comment type="pathway">
    <text evidence="1 9">Porphyrin-containing compound metabolism; protoporphyrin-IX biosynthesis; coproporphyrinogen-III from 5-aminolevulinate: step 3/4.</text>
</comment>
<dbReference type="Gene3D" id="3.40.50.10090">
    <property type="match status" value="2"/>
</dbReference>
<dbReference type="SUPFAM" id="SSF69618">
    <property type="entry name" value="HemD-like"/>
    <property type="match status" value="1"/>
</dbReference>
<evidence type="ECO:0000256" key="3">
    <source>
        <dbReference type="ARBA" id="ARBA00013109"/>
    </source>
</evidence>
<comment type="catalytic activity">
    <reaction evidence="8 9">
        <text>hydroxymethylbilane = uroporphyrinogen III + H2O</text>
        <dbReference type="Rhea" id="RHEA:18965"/>
        <dbReference type="ChEBI" id="CHEBI:15377"/>
        <dbReference type="ChEBI" id="CHEBI:57308"/>
        <dbReference type="ChEBI" id="CHEBI:57845"/>
        <dbReference type="EC" id="4.2.1.75"/>
    </reaction>
</comment>
<comment type="caution">
    <text evidence="11">The sequence shown here is derived from an EMBL/GenBank/DDBJ whole genome shotgun (WGS) entry which is preliminary data.</text>
</comment>
<evidence type="ECO:0000259" key="10">
    <source>
        <dbReference type="Pfam" id="PF02602"/>
    </source>
</evidence>
<keyword evidence="5 9" id="KW-0627">Porphyrin biosynthesis</keyword>
<dbReference type="InterPro" id="IPR039793">
    <property type="entry name" value="UROS/Hem4"/>
</dbReference>
<comment type="similarity">
    <text evidence="2 9">Belongs to the uroporphyrinogen-III synthase family.</text>
</comment>
<dbReference type="GO" id="GO:0004852">
    <property type="term" value="F:uroporphyrinogen-III synthase activity"/>
    <property type="evidence" value="ECO:0007669"/>
    <property type="project" value="UniProtKB-UniRule"/>
</dbReference>
<evidence type="ECO:0000313" key="11">
    <source>
        <dbReference type="EMBL" id="NOL51299.1"/>
    </source>
</evidence>
<dbReference type="InterPro" id="IPR003754">
    <property type="entry name" value="4pyrrol_synth_uPrphyn_synth"/>
</dbReference>
<keyword evidence="4 9" id="KW-0456">Lyase</keyword>
<evidence type="ECO:0000256" key="2">
    <source>
        <dbReference type="ARBA" id="ARBA00008133"/>
    </source>
</evidence>
<dbReference type="AlphaFoldDB" id="A0A849P0M9"/>
<comment type="function">
    <text evidence="6 9">Catalyzes cyclization of the linear tetrapyrrole, hydroxymethylbilane, to the macrocyclic uroporphyrinogen III.</text>
</comment>
<dbReference type="PANTHER" id="PTHR38042">
    <property type="entry name" value="UROPORPHYRINOGEN-III SYNTHASE, CHLOROPLASTIC"/>
    <property type="match status" value="1"/>
</dbReference>
<dbReference type="EC" id="4.2.1.75" evidence="3 9"/>
<evidence type="ECO:0000256" key="4">
    <source>
        <dbReference type="ARBA" id="ARBA00023239"/>
    </source>
</evidence>
<dbReference type="PANTHER" id="PTHR38042:SF1">
    <property type="entry name" value="UROPORPHYRINOGEN-III SYNTHASE, CHLOROPLASTIC"/>
    <property type="match status" value="1"/>
</dbReference>
<evidence type="ECO:0000256" key="7">
    <source>
        <dbReference type="ARBA" id="ARBA00040167"/>
    </source>
</evidence>
<evidence type="ECO:0000256" key="6">
    <source>
        <dbReference type="ARBA" id="ARBA00037589"/>
    </source>
</evidence>
<dbReference type="RefSeq" id="WP_171679990.1">
    <property type="nucleotide sequence ID" value="NZ_JABGBN010000002.1"/>
</dbReference>
<dbReference type="EMBL" id="JABGBN010000002">
    <property type="protein sequence ID" value="NOL51299.1"/>
    <property type="molecule type" value="Genomic_DNA"/>
</dbReference>
<keyword evidence="12" id="KW-1185">Reference proteome</keyword>
<dbReference type="GO" id="GO:0006782">
    <property type="term" value="P:protoporphyrinogen IX biosynthetic process"/>
    <property type="evidence" value="ECO:0007669"/>
    <property type="project" value="UniProtKB-UniRule"/>
</dbReference>
<evidence type="ECO:0000256" key="5">
    <source>
        <dbReference type="ARBA" id="ARBA00023244"/>
    </source>
</evidence>
<accession>A0A849P0M9</accession>
<evidence type="ECO:0000256" key="9">
    <source>
        <dbReference type="RuleBase" id="RU366031"/>
    </source>
</evidence>
<dbReference type="Proteomes" id="UP000537862">
    <property type="component" value="Unassembled WGS sequence"/>
</dbReference>
<evidence type="ECO:0000313" key="12">
    <source>
        <dbReference type="Proteomes" id="UP000537862"/>
    </source>
</evidence>
<feature type="domain" description="Tetrapyrrole biosynthesis uroporphyrinogen III synthase" evidence="10">
    <location>
        <begin position="27"/>
        <end position="208"/>
    </location>
</feature>
<dbReference type="InterPro" id="IPR036108">
    <property type="entry name" value="4pyrrol_syn_uPrphyn_synt_sf"/>
</dbReference>
<dbReference type="CDD" id="cd06578">
    <property type="entry name" value="HemD"/>
    <property type="match status" value="1"/>
</dbReference>
<name>A0A849P0M9_9BURK</name>
<gene>
    <name evidence="11" type="ORF">HKX39_03805</name>
</gene>